<evidence type="ECO:0000256" key="1">
    <source>
        <dbReference type="SAM" id="Phobius"/>
    </source>
</evidence>
<feature type="transmembrane region" description="Helical" evidence="1">
    <location>
        <begin position="160"/>
        <end position="182"/>
    </location>
</feature>
<dbReference type="InterPro" id="IPR052712">
    <property type="entry name" value="Acid_resist_chaperone_HdeD"/>
</dbReference>
<dbReference type="RefSeq" id="WP_011825309.1">
    <property type="nucleotide sequence ID" value="NC_008820.1"/>
</dbReference>
<evidence type="ECO:0000313" key="2">
    <source>
        <dbReference type="EMBL" id="ABM77390.1"/>
    </source>
</evidence>
<feature type="transmembrane region" description="Helical" evidence="1">
    <location>
        <begin position="136"/>
        <end position="154"/>
    </location>
</feature>
<keyword evidence="1" id="KW-0812">Transmembrane</keyword>
<organism evidence="2 3">
    <name type="scientific">Prochlorococcus marinus (strain MIT 9303)</name>
    <dbReference type="NCBI Taxonomy" id="59922"/>
    <lineage>
        <taxon>Bacteria</taxon>
        <taxon>Bacillati</taxon>
        <taxon>Cyanobacteriota</taxon>
        <taxon>Cyanophyceae</taxon>
        <taxon>Synechococcales</taxon>
        <taxon>Prochlorococcaceae</taxon>
        <taxon>Prochlorococcus</taxon>
    </lineage>
</organism>
<proteinExistence type="predicted"/>
<dbReference type="EMBL" id="CP000554">
    <property type="protein sequence ID" value="ABM77390.1"/>
    <property type="molecule type" value="Genomic_DNA"/>
</dbReference>
<name>A2C7D0_PROM3</name>
<feature type="transmembrane region" description="Helical" evidence="1">
    <location>
        <begin position="40"/>
        <end position="59"/>
    </location>
</feature>
<dbReference type="Proteomes" id="UP000002274">
    <property type="component" value="Chromosome"/>
</dbReference>
<dbReference type="HOGENOM" id="CLU_091585_2_3_3"/>
<reference evidence="2 3" key="1">
    <citation type="journal article" date="2007" name="PLoS Genet.">
        <title>Patterns and implications of gene gain and loss in the evolution of Prochlorococcus.</title>
        <authorList>
            <person name="Kettler G.C."/>
            <person name="Martiny A.C."/>
            <person name="Huang K."/>
            <person name="Zucker J."/>
            <person name="Coleman M.L."/>
            <person name="Rodrigue S."/>
            <person name="Chen F."/>
            <person name="Lapidus A."/>
            <person name="Ferriera S."/>
            <person name="Johnson J."/>
            <person name="Steglich C."/>
            <person name="Church G.M."/>
            <person name="Richardson P."/>
            <person name="Chisholm S.W."/>
        </authorList>
    </citation>
    <scope>NUCLEOTIDE SEQUENCE [LARGE SCALE GENOMIC DNA]</scope>
    <source>
        <strain evidence="2 3">MIT 9303</strain>
    </source>
</reference>
<evidence type="ECO:0000313" key="3">
    <source>
        <dbReference type="Proteomes" id="UP000002274"/>
    </source>
</evidence>
<dbReference type="PANTHER" id="PTHR34989">
    <property type="entry name" value="PROTEIN HDED"/>
    <property type="match status" value="1"/>
</dbReference>
<dbReference type="AlphaFoldDB" id="A2C7D0"/>
<dbReference type="KEGG" id="pmf:P9303_06381"/>
<dbReference type="GO" id="GO:0005886">
    <property type="term" value="C:plasma membrane"/>
    <property type="evidence" value="ECO:0007669"/>
    <property type="project" value="TreeGrafter"/>
</dbReference>
<dbReference type="STRING" id="59922.P9303_06381"/>
<keyword evidence="1" id="KW-1133">Transmembrane helix</keyword>
<dbReference type="Pfam" id="PF03729">
    <property type="entry name" value="DUF308"/>
    <property type="match status" value="2"/>
</dbReference>
<protein>
    <recommendedName>
        <fullName evidence="4">Acid-resistance membrane protein</fullName>
    </recommendedName>
</protein>
<dbReference type="BioCyc" id="PMAR59922:G1G80-588-MONOMER"/>
<accession>A2C7D0</accession>
<feature type="transmembrane region" description="Helical" evidence="1">
    <location>
        <begin position="71"/>
        <end position="92"/>
    </location>
</feature>
<feature type="transmembrane region" description="Helical" evidence="1">
    <location>
        <begin position="104"/>
        <end position="124"/>
    </location>
</feature>
<dbReference type="InterPro" id="IPR005325">
    <property type="entry name" value="DUF308_memb"/>
</dbReference>
<keyword evidence="1" id="KW-0472">Membrane</keyword>
<evidence type="ECO:0008006" key="4">
    <source>
        <dbReference type="Google" id="ProtNLM"/>
    </source>
</evidence>
<feature type="transmembrane region" description="Helical" evidence="1">
    <location>
        <begin position="12"/>
        <end position="34"/>
    </location>
</feature>
<gene>
    <name evidence="2" type="ordered locus">P9303_06381</name>
</gene>
<dbReference type="PANTHER" id="PTHR34989:SF1">
    <property type="entry name" value="PROTEIN HDED"/>
    <property type="match status" value="1"/>
</dbReference>
<sequence>MTVDERQDSLVTFKAFAIAEGIVLIVLGVLALIFPVVAASWTTGLIAVLFLVGGIVGWISNLARSSRMARWVCFWRLVVSTLFLVAGASMISNMKNPAEAAVQVATFALAIGIVFLAEGVVAFFTGLAHAKRSGSGWAIANGVITFILGLLIVTMKFWQLSWVLGVLVGISFLFSGIDLIAFSSTLHDDNQPPALT</sequence>